<sequence>MRIQLHGRVRRIGRTVRPFVRGRRKALVLVLGDVVVHVAQKLDRLGQGGWFGGVGAFDRRPGHQLAGEYLVVRRLDVACLVCLLLRLLVLARATVILDDHARRHRIVRAVVFVRFVTAGRQQEQCILTRPDRAGSSLMRRRLELEPESDFCDSPNSPLMLYDWDATFSTCCGDFIDSWSACIC</sequence>
<name>A0A182T1Z1_9DIPT</name>
<proteinExistence type="predicted"/>
<reference evidence="2" key="1">
    <citation type="submission" date="2013-09" db="EMBL/GenBank/DDBJ databases">
        <title>The Genome Sequence of Anopheles maculatus species B.</title>
        <authorList>
            <consortium name="The Broad Institute Genomics Platform"/>
            <person name="Neafsey D.E."/>
            <person name="Besansky N."/>
            <person name="Howell P."/>
            <person name="Walton C."/>
            <person name="Young S.K."/>
            <person name="Zeng Q."/>
            <person name="Gargeya S."/>
            <person name="Fitzgerald M."/>
            <person name="Haas B."/>
            <person name="Abouelleil A."/>
            <person name="Allen A.W."/>
            <person name="Alvarado L."/>
            <person name="Arachchi H.M."/>
            <person name="Berlin A.M."/>
            <person name="Chapman S.B."/>
            <person name="Gainer-Dewar J."/>
            <person name="Goldberg J."/>
            <person name="Griggs A."/>
            <person name="Gujja S."/>
            <person name="Hansen M."/>
            <person name="Howarth C."/>
            <person name="Imamovic A."/>
            <person name="Ireland A."/>
            <person name="Larimer J."/>
            <person name="McCowan C."/>
            <person name="Murphy C."/>
            <person name="Pearson M."/>
            <person name="Poon T.W."/>
            <person name="Priest M."/>
            <person name="Roberts A."/>
            <person name="Saif S."/>
            <person name="Shea T."/>
            <person name="Sisk P."/>
            <person name="Sykes S."/>
            <person name="Wortman J."/>
            <person name="Nusbaum C."/>
            <person name="Birren B."/>
        </authorList>
    </citation>
    <scope>NUCLEOTIDE SEQUENCE [LARGE SCALE GENOMIC DNA]</scope>
    <source>
        <strain evidence="2">maculatus3</strain>
    </source>
</reference>
<organism evidence="1 2">
    <name type="scientific">Anopheles maculatus</name>
    <dbReference type="NCBI Taxonomy" id="74869"/>
    <lineage>
        <taxon>Eukaryota</taxon>
        <taxon>Metazoa</taxon>
        <taxon>Ecdysozoa</taxon>
        <taxon>Arthropoda</taxon>
        <taxon>Hexapoda</taxon>
        <taxon>Insecta</taxon>
        <taxon>Pterygota</taxon>
        <taxon>Neoptera</taxon>
        <taxon>Endopterygota</taxon>
        <taxon>Diptera</taxon>
        <taxon>Nematocera</taxon>
        <taxon>Culicoidea</taxon>
        <taxon>Culicidae</taxon>
        <taxon>Anophelinae</taxon>
        <taxon>Anopheles</taxon>
        <taxon>Anopheles maculatus group</taxon>
    </lineage>
</organism>
<keyword evidence="2" id="KW-1185">Reference proteome</keyword>
<reference evidence="1" key="2">
    <citation type="submission" date="2020-05" db="UniProtKB">
        <authorList>
            <consortium name="EnsemblMetazoa"/>
        </authorList>
    </citation>
    <scope>IDENTIFICATION</scope>
    <source>
        <strain evidence="1">maculatus3</strain>
    </source>
</reference>
<dbReference type="AlphaFoldDB" id="A0A182T1Z1"/>
<dbReference type="VEuPathDB" id="VectorBase:AMAM018001"/>
<evidence type="ECO:0000313" key="1">
    <source>
        <dbReference type="EnsemblMetazoa" id="AMAM018001-PA"/>
    </source>
</evidence>
<evidence type="ECO:0000313" key="2">
    <source>
        <dbReference type="Proteomes" id="UP000075901"/>
    </source>
</evidence>
<dbReference type="Proteomes" id="UP000075901">
    <property type="component" value="Unassembled WGS sequence"/>
</dbReference>
<protein>
    <submittedName>
        <fullName evidence="1">Uncharacterized protein</fullName>
    </submittedName>
</protein>
<accession>A0A182T1Z1</accession>
<dbReference type="EnsemblMetazoa" id="AMAM018001-RA">
    <property type="protein sequence ID" value="AMAM018001-PA"/>
    <property type="gene ID" value="AMAM018001"/>
</dbReference>